<dbReference type="PROSITE" id="PS50109">
    <property type="entry name" value="HIS_KIN"/>
    <property type="match status" value="1"/>
</dbReference>
<dbReference type="SUPFAM" id="SSF55874">
    <property type="entry name" value="ATPase domain of HSP90 chaperone/DNA topoisomerase II/histidine kinase"/>
    <property type="match status" value="1"/>
</dbReference>
<evidence type="ECO:0000256" key="5">
    <source>
        <dbReference type="ARBA" id="ARBA00022777"/>
    </source>
</evidence>
<dbReference type="Gene3D" id="2.10.70.100">
    <property type="match status" value="1"/>
</dbReference>
<dbReference type="CDD" id="cd00082">
    <property type="entry name" value="HisKA"/>
    <property type="match status" value="1"/>
</dbReference>
<dbReference type="PROSITE" id="PS50113">
    <property type="entry name" value="PAC"/>
    <property type="match status" value="1"/>
</dbReference>
<dbReference type="Pfam" id="PF05227">
    <property type="entry name" value="CHASE3"/>
    <property type="match status" value="1"/>
</dbReference>
<evidence type="ECO:0000256" key="7">
    <source>
        <dbReference type="SAM" id="Phobius"/>
    </source>
</evidence>
<evidence type="ECO:0000256" key="6">
    <source>
        <dbReference type="SAM" id="Coils"/>
    </source>
</evidence>
<keyword evidence="4" id="KW-0808">Transferase</keyword>
<dbReference type="InterPro" id="IPR036097">
    <property type="entry name" value="HisK_dim/P_sf"/>
</dbReference>
<name>A0ABV5FD82_9FLAO</name>
<dbReference type="PANTHER" id="PTHR43304">
    <property type="entry name" value="PHYTOCHROME-LIKE PROTEIN CPH1"/>
    <property type="match status" value="1"/>
</dbReference>
<keyword evidence="7" id="KW-0472">Membrane</keyword>
<dbReference type="InterPro" id="IPR000700">
    <property type="entry name" value="PAS-assoc_C"/>
</dbReference>
<keyword evidence="7" id="KW-0812">Transmembrane</keyword>
<accession>A0ABV5FD82</accession>
<dbReference type="EMBL" id="JBHMFC010000074">
    <property type="protein sequence ID" value="MFB9057412.1"/>
    <property type="molecule type" value="Genomic_DNA"/>
</dbReference>
<dbReference type="InterPro" id="IPR013655">
    <property type="entry name" value="PAS_fold_3"/>
</dbReference>
<feature type="coiled-coil region" evidence="6">
    <location>
        <begin position="305"/>
        <end position="332"/>
    </location>
</feature>
<dbReference type="SMART" id="SM00388">
    <property type="entry name" value="HisKA"/>
    <property type="match status" value="1"/>
</dbReference>
<dbReference type="CDD" id="cd19410">
    <property type="entry name" value="HK9-like_sensor"/>
    <property type="match status" value="1"/>
</dbReference>
<protein>
    <recommendedName>
        <fullName evidence="2">histidine kinase</fullName>
        <ecNumber evidence="2">2.7.13.3</ecNumber>
    </recommendedName>
</protein>
<dbReference type="CDD" id="cd00130">
    <property type="entry name" value="PAS"/>
    <property type="match status" value="1"/>
</dbReference>
<dbReference type="Gene3D" id="3.30.565.10">
    <property type="entry name" value="Histidine kinase-like ATPase, C-terminal domain"/>
    <property type="match status" value="1"/>
</dbReference>
<reference evidence="10 11" key="1">
    <citation type="submission" date="2024-09" db="EMBL/GenBank/DDBJ databases">
        <authorList>
            <person name="Sun Q."/>
            <person name="Mori K."/>
        </authorList>
    </citation>
    <scope>NUCLEOTIDE SEQUENCE [LARGE SCALE GENOMIC DNA]</scope>
    <source>
        <strain evidence="10 11">CECT 8622</strain>
    </source>
</reference>
<evidence type="ECO:0000256" key="3">
    <source>
        <dbReference type="ARBA" id="ARBA00022553"/>
    </source>
</evidence>
<keyword evidence="7" id="KW-1133">Transmembrane helix</keyword>
<dbReference type="SUPFAM" id="SSF55785">
    <property type="entry name" value="PYP-like sensor domain (PAS domain)"/>
    <property type="match status" value="1"/>
</dbReference>
<comment type="catalytic activity">
    <reaction evidence="1">
        <text>ATP + protein L-histidine = ADP + protein N-phospho-L-histidine.</text>
        <dbReference type="EC" id="2.7.13.3"/>
    </reaction>
</comment>
<dbReference type="EC" id="2.7.13.3" evidence="2"/>
<gene>
    <name evidence="10" type="ORF">ACFFU9_11740</name>
</gene>
<dbReference type="Gene3D" id="1.10.287.130">
    <property type="match status" value="1"/>
</dbReference>
<sequence length="562" mass="64760">MGDLSKSSDLVTHTYKVNVQLEQVFSYLKDAETGQRGFIITNNPIYLDPYEAGRENINNCFVELRELTKDNPVQQANLKELNSLIDIRMAYFEKSFRFSAVSNLEDSNFKQYFLEGKMAMDDVRDKVEEMMGLENSLLENQKNDLQKNLKFTPIFLYLVLLMSLLLMYLAYSKVISNLKRLKAANAELEIFKESANLSEIVSHHGNWVWHIDDNRFVYSDNFYRLLGEEPQSFKPTIENFMAFVHPKDRKKLSKAFKKMIDLKDLPYVNYRVIRKNGDIRHLKAYGKTLSDDEGSKQLLGTSTDITDEINNLKKLAERNLELERNNKELSAFNHVASHDLQEPLRKIQTFLSRLEEKEAQTLSASGLVYMERIKSAATRMRLLIDDLLQFSRSNKADKVFEKSSLNVLLEKAKQDLAEVITKDNVSIQAESIPEINVIPFQIQQLFVNLIGNSIKYSSADRSTQIKITYEKIRASEDPHIKKAKKVFYHKIAFSDNGIGFDNTYAEKIFVLFNRLHNKDEYSGTGIGLSICKKIIENHNGYILAHGIPNVGATFTIYLPIKY</sequence>
<dbReference type="SUPFAM" id="SSF47384">
    <property type="entry name" value="Homodimeric domain of signal transducing histidine kinase"/>
    <property type="match status" value="1"/>
</dbReference>
<dbReference type="InterPro" id="IPR036890">
    <property type="entry name" value="HATPase_C_sf"/>
</dbReference>
<keyword evidence="3" id="KW-0597">Phosphoprotein</keyword>
<proteinExistence type="predicted"/>
<evidence type="ECO:0000256" key="1">
    <source>
        <dbReference type="ARBA" id="ARBA00000085"/>
    </source>
</evidence>
<dbReference type="SMART" id="SM00086">
    <property type="entry name" value="PAC"/>
    <property type="match status" value="1"/>
</dbReference>
<feature type="domain" description="PAC" evidence="9">
    <location>
        <begin position="266"/>
        <end position="317"/>
    </location>
</feature>
<dbReference type="PRINTS" id="PR00344">
    <property type="entry name" value="BCTRLSENSOR"/>
</dbReference>
<dbReference type="SMART" id="SM00387">
    <property type="entry name" value="HATPase_c"/>
    <property type="match status" value="1"/>
</dbReference>
<feature type="domain" description="Histidine kinase" evidence="8">
    <location>
        <begin position="335"/>
        <end position="562"/>
    </location>
</feature>
<dbReference type="InterPro" id="IPR004358">
    <property type="entry name" value="Sig_transdc_His_kin-like_C"/>
</dbReference>
<keyword evidence="11" id="KW-1185">Reference proteome</keyword>
<evidence type="ECO:0000313" key="10">
    <source>
        <dbReference type="EMBL" id="MFB9057412.1"/>
    </source>
</evidence>
<dbReference type="InterPro" id="IPR000014">
    <property type="entry name" value="PAS"/>
</dbReference>
<dbReference type="InterPro" id="IPR007891">
    <property type="entry name" value="CHASE3"/>
</dbReference>
<dbReference type="InterPro" id="IPR005467">
    <property type="entry name" value="His_kinase_dom"/>
</dbReference>
<evidence type="ECO:0000259" key="8">
    <source>
        <dbReference type="PROSITE" id="PS50109"/>
    </source>
</evidence>
<keyword evidence="5" id="KW-0418">Kinase</keyword>
<dbReference type="Pfam" id="PF00512">
    <property type="entry name" value="HisKA"/>
    <property type="match status" value="1"/>
</dbReference>
<evidence type="ECO:0000313" key="11">
    <source>
        <dbReference type="Proteomes" id="UP001589585"/>
    </source>
</evidence>
<dbReference type="PANTHER" id="PTHR43304:SF1">
    <property type="entry name" value="PAC DOMAIN-CONTAINING PROTEIN"/>
    <property type="match status" value="1"/>
</dbReference>
<dbReference type="InterPro" id="IPR003594">
    <property type="entry name" value="HATPase_dom"/>
</dbReference>
<dbReference type="InterPro" id="IPR052162">
    <property type="entry name" value="Sensor_kinase/Photoreceptor"/>
</dbReference>
<dbReference type="Pfam" id="PF02518">
    <property type="entry name" value="HATPase_c"/>
    <property type="match status" value="1"/>
</dbReference>
<evidence type="ECO:0000259" key="9">
    <source>
        <dbReference type="PROSITE" id="PS50113"/>
    </source>
</evidence>
<dbReference type="InterPro" id="IPR001610">
    <property type="entry name" value="PAC"/>
</dbReference>
<dbReference type="Proteomes" id="UP001589585">
    <property type="component" value="Unassembled WGS sequence"/>
</dbReference>
<evidence type="ECO:0000256" key="4">
    <source>
        <dbReference type="ARBA" id="ARBA00022679"/>
    </source>
</evidence>
<feature type="transmembrane region" description="Helical" evidence="7">
    <location>
        <begin position="151"/>
        <end position="171"/>
    </location>
</feature>
<dbReference type="InterPro" id="IPR003661">
    <property type="entry name" value="HisK_dim/P_dom"/>
</dbReference>
<dbReference type="Gene3D" id="3.30.450.20">
    <property type="entry name" value="PAS domain"/>
    <property type="match status" value="1"/>
</dbReference>
<dbReference type="Pfam" id="PF08447">
    <property type="entry name" value="PAS_3"/>
    <property type="match status" value="1"/>
</dbReference>
<keyword evidence="6" id="KW-0175">Coiled coil</keyword>
<comment type="caution">
    <text evidence="10">The sequence shown here is derived from an EMBL/GenBank/DDBJ whole genome shotgun (WGS) entry which is preliminary data.</text>
</comment>
<evidence type="ECO:0000256" key="2">
    <source>
        <dbReference type="ARBA" id="ARBA00012438"/>
    </source>
</evidence>
<organism evidence="10 11">
    <name type="scientific">Mariniflexile ostreae</name>
    <dbReference type="NCBI Taxonomy" id="1520892"/>
    <lineage>
        <taxon>Bacteria</taxon>
        <taxon>Pseudomonadati</taxon>
        <taxon>Bacteroidota</taxon>
        <taxon>Flavobacteriia</taxon>
        <taxon>Flavobacteriales</taxon>
        <taxon>Flavobacteriaceae</taxon>
        <taxon>Mariniflexile</taxon>
    </lineage>
</organism>
<dbReference type="InterPro" id="IPR035965">
    <property type="entry name" value="PAS-like_dom_sf"/>
</dbReference>